<feature type="compositionally biased region" description="Low complexity" evidence="2">
    <location>
        <begin position="814"/>
        <end position="829"/>
    </location>
</feature>
<feature type="region of interest" description="Disordered" evidence="2">
    <location>
        <begin position="469"/>
        <end position="540"/>
    </location>
</feature>
<organism evidence="4 5">
    <name type="scientific">Puccinia coronata f. sp. avenae</name>
    <dbReference type="NCBI Taxonomy" id="200324"/>
    <lineage>
        <taxon>Eukaryota</taxon>
        <taxon>Fungi</taxon>
        <taxon>Dikarya</taxon>
        <taxon>Basidiomycota</taxon>
        <taxon>Pucciniomycotina</taxon>
        <taxon>Pucciniomycetes</taxon>
        <taxon>Pucciniales</taxon>
        <taxon>Pucciniaceae</taxon>
        <taxon>Puccinia</taxon>
    </lineage>
</organism>
<protein>
    <recommendedName>
        <fullName evidence="3">RING-type domain-containing protein</fullName>
    </recommendedName>
</protein>
<dbReference type="InterPro" id="IPR013083">
    <property type="entry name" value="Znf_RING/FYVE/PHD"/>
</dbReference>
<keyword evidence="1" id="KW-0479">Metal-binding</keyword>
<evidence type="ECO:0000259" key="3">
    <source>
        <dbReference type="PROSITE" id="PS50089"/>
    </source>
</evidence>
<dbReference type="EMBL" id="PGCI01000640">
    <property type="protein sequence ID" value="PLW23173.1"/>
    <property type="molecule type" value="Genomic_DNA"/>
</dbReference>
<dbReference type="Gene3D" id="3.30.40.10">
    <property type="entry name" value="Zinc/RING finger domain, C3HC4 (zinc finger)"/>
    <property type="match status" value="1"/>
</dbReference>
<feature type="compositionally biased region" description="Low complexity" evidence="2">
    <location>
        <begin position="24"/>
        <end position="36"/>
    </location>
</feature>
<reference evidence="4 5" key="1">
    <citation type="submission" date="2017-11" db="EMBL/GenBank/DDBJ databases">
        <title>De novo assembly and phasing of dikaryotic genomes from two isolates of Puccinia coronata f. sp. avenae, the causal agent of oat crown rust.</title>
        <authorList>
            <person name="Miller M.E."/>
            <person name="Zhang Y."/>
            <person name="Omidvar V."/>
            <person name="Sperschneider J."/>
            <person name="Schwessinger B."/>
            <person name="Raley C."/>
            <person name="Palmer J.M."/>
            <person name="Garnica D."/>
            <person name="Upadhyaya N."/>
            <person name="Rathjen J."/>
            <person name="Taylor J.M."/>
            <person name="Park R.F."/>
            <person name="Dodds P.N."/>
            <person name="Hirsch C.D."/>
            <person name="Kianian S.F."/>
            <person name="Figueroa M."/>
        </authorList>
    </citation>
    <scope>NUCLEOTIDE SEQUENCE [LARGE SCALE GENOMIC DNA]</scope>
    <source>
        <strain evidence="4">12SD80</strain>
    </source>
</reference>
<dbReference type="Gene3D" id="2.30.29.30">
    <property type="entry name" value="Pleckstrin-homology domain (PH domain)/Phosphotyrosine-binding domain (PTB)"/>
    <property type="match status" value="1"/>
</dbReference>
<feature type="region of interest" description="Disordered" evidence="2">
    <location>
        <begin position="194"/>
        <end position="238"/>
    </location>
</feature>
<name>A0A2N5TCD1_9BASI</name>
<accession>A0A2N5TCD1</accession>
<evidence type="ECO:0000256" key="1">
    <source>
        <dbReference type="PROSITE-ProRule" id="PRU00175"/>
    </source>
</evidence>
<dbReference type="InterPro" id="IPR036465">
    <property type="entry name" value="vWFA_dom_sf"/>
</dbReference>
<dbReference type="Gene3D" id="3.40.50.410">
    <property type="entry name" value="von Willebrand factor, type A domain"/>
    <property type="match status" value="1"/>
</dbReference>
<comment type="caution">
    <text evidence="4">The sequence shown here is derived from an EMBL/GenBank/DDBJ whole genome shotgun (WGS) entry which is preliminary data.</text>
</comment>
<dbReference type="GO" id="GO:0008270">
    <property type="term" value="F:zinc ion binding"/>
    <property type="evidence" value="ECO:0007669"/>
    <property type="project" value="UniProtKB-KW"/>
</dbReference>
<dbReference type="InterPro" id="IPR051266">
    <property type="entry name" value="CLCR"/>
</dbReference>
<feature type="compositionally biased region" description="Polar residues" evidence="2">
    <location>
        <begin position="834"/>
        <end position="873"/>
    </location>
</feature>
<dbReference type="Pfam" id="PF15411">
    <property type="entry name" value="PH_10"/>
    <property type="match status" value="1"/>
</dbReference>
<dbReference type="SUPFAM" id="SSF57850">
    <property type="entry name" value="RING/U-box"/>
    <property type="match status" value="1"/>
</dbReference>
<dbReference type="GO" id="GO:0005085">
    <property type="term" value="F:guanyl-nucleotide exchange factor activity"/>
    <property type="evidence" value="ECO:0007669"/>
    <property type="project" value="InterPro"/>
</dbReference>
<sequence>MTQSQPQHQMLDPPEPDLQRHPLHSASSAPSSLFSSRATRTSAGDPHSPHSIIISPPPKFSRLSNSATSSERLSRSTAESPTLLVPLSSRLSSASPSPDVNQNNRFSIHSVLQNTFSSSQNSSPSKSIASELRSNPTSPIPATVPSLPSAHLSTKRLSIAMKSLFHRKASITSSSGSSFSNASHYSQNSLALSNHVASGSSKQQLQGTTSTRQPPSRRAISPETSRDPPESEMDEDNDIITDNCPVCVEDLKMKLMGEKPLVIPKCGHRLHASCFEAVYGSLDEARRTGDVLGLCGICRKDMRLNASGGGSFPAKNLDRSRGDHHVIRKSSRSMLKPASTTGNHKIHSITRKTLVATPWDMVDDESDCEDEAQLSELELEREDELLGPAHELDLSSESHQPSLLHPGSIESLRIECKRQQTGKGRITVKPIVTVLAENSNLFLNRDSDKSQHLTCMVTIELPSLYAARSNSSQPAPQLSSPAYATPLSPTSSVPKPSPDISSHPNPSSLPGSQLTYQSSSASPMSPPPSAPGQFPRASSQGAIARSALLSLSTRQHPESPREKTRQVLDRHGALKPPFSREGSINFISPLPVHHDHLPPLPLEGPPIQPLQSVLDDLHNRLQDWKGHSSKDFGILKKYDRIYVEKEANCRQFLVYLFEEALLCVAPVRRESMIDLGWSNATQQDDNSGALGDCPLKLKGRVYMRHMDSVSVIDHDPKVKFLRVKMKDEKMDAFTMRFNDKSQLEDWYSTISSLIEKRQLGSVPPPLKSPMRLPEIDRSHAGYIPSTPLSLPPTPGLTHPGGPILDREALPIAGDSARSSRSDSLQSASDPRSNDGGSSMMTGSTRTNLVTSMSTLTSVGEESTEVTSGKQDLPTSHAFAHRDSSVQNNVAFRSASLRHDFRPIDLVLVISIPFPEPAGSPRSSPSSLKLRLLKQSLQFLVYHLHPRSRLSLVAFTVGSSSNVTYPGQLLYTPFLTVGKASSLKRVEFAIEQISRAGRTEGILTAQNWKYFGEDIAVLQQASDLAGYGSAAEQANPSYTEEKVLSRLRMLEKREEKVSVVTAVNLAYDMILPRRQKNPLSGIMLLNDSRDCSTKPEMALVMTRAEAIQIPIQSIGWGETHNPTSLWQLSNHTGGTYTFVRDHNSIKDAIAGCIGGMLSVGMSNARVKINIAEKKWFKMKKVSGISHVISSDGQHADLELGQLRFGERRDVLVEVEMKSARELYRNQSRQSTDGDQALLGVHHQHNQIETGTDAFFRNQLGVDMSAGSIGDTDPFARFYEAQFDDMNDDIPLFEVNASYRDTQAGKNVAKLPRPAVLMVTVTPTLVDSPGSFTVNEPSIVQRRVELLTSDSLSRVLLLVSRRMDRQGLRLMNETRRIVSTLMSNLFQLDSCTDHSELIGRRAFVVMEQQIRKGQMKMTSENLGVFVMLAGCLQVLQRMIEGLEEIERGLHDVSRHVEAQYPVPQPGASLPSLALRTQEDMRNQVYLRFETSMKNFAAEQSGILRDQKAWLIHSIDSTVQSKLLPSHPSTPSSTHQNFLQQQQQQPQQQPVKLDDSNLSIIEEIYFRSDYSIWMKNMMEYWMPERY</sequence>
<feature type="region of interest" description="Disordered" evidence="2">
    <location>
        <begin position="116"/>
        <end position="148"/>
    </location>
</feature>
<feature type="compositionally biased region" description="Polar residues" evidence="2">
    <location>
        <begin position="487"/>
        <end position="517"/>
    </location>
</feature>
<feature type="compositionally biased region" description="Low complexity" evidence="2">
    <location>
        <begin position="117"/>
        <end position="130"/>
    </location>
</feature>
<keyword evidence="1" id="KW-0862">Zinc</keyword>
<evidence type="ECO:0000313" key="5">
    <source>
        <dbReference type="Proteomes" id="UP000235392"/>
    </source>
</evidence>
<dbReference type="InterPro" id="IPR001841">
    <property type="entry name" value="Znf_RING"/>
</dbReference>
<feature type="domain" description="RING-type" evidence="3">
    <location>
        <begin position="244"/>
        <end position="299"/>
    </location>
</feature>
<dbReference type="CDD" id="cd13246">
    <property type="entry name" value="PH_Scd1"/>
    <property type="match status" value="1"/>
</dbReference>
<evidence type="ECO:0000313" key="4">
    <source>
        <dbReference type="EMBL" id="PLW23173.1"/>
    </source>
</evidence>
<dbReference type="InterPro" id="IPR011993">
    <property type="entry name" value="PH-like_dom_sf"/>
</dbReference>
<feature type="region of interest" description="Disordered" evidence="2">
    <location>
        <begin position="1"/>
        <end position="103"/>
    </location>
</feature>
<feature type="compositionally biased region" description="Polar residues" evidence="2">
    <location>
        <begin position="194"/>
        <end position="214"/>
    </location>
</feature>
<evidence type="ECO:0000256" key="2">
    <source>
        <dbReference type="SAM" id="MobiDB-lite"/>
    </source>
</evidence>
<dbReference type="InterPro" id="IPR033511">
    <property type="entry name" value="Cdc24/Scd1_PH_dom"/>
</dbReference>
<feature type="compositionally biased region" description="Low complexity" evidence="2">
    <location>
        <begin position="80"/>
        <end position="98"/>
    </location>
</feature>
<feature type="compositionally biased region" description="Low complexity" evidence="2">
    <location>
        <begin position="1522"/>
        <end position="1547"/>
    </location>
</feature>
<dbReference type="Proteomes" id="UP000235392">
    <property type="component" value="Unassembled WGS sequence"/>
</dbReference>
<dbReference type="PROSITE" id="PS50089">
    <property type="entry name" value="ZF_RING_2"/>
    <property type="match status" value="1"/>
</dbReference>
<feature type="compositionally biased region" description="Polar residues" evidence="2">
    <location>
        <begin position="62"/>
        <end position="79"/>
    </location>
</feature>
<dbReference type="PANTHER" id="PTHR10579">
    <property type="entry name" value="CALCIUM-ACTIVATED CHLORIDE CHANNEL REGULATOR"/>
    <property type="match status" value="1"/>
</dbReference>
<keyword evidence="1" id="KW-0863">Zinc-finger</keyword>
<dbReference type="SUPFAM" id="SSF53300">
    <property type="entry name" value="vWA-like"/>
    <property type="match status" value="1"/>
</dbReference>
<dbReference type="SUPFAM" id="SSF50729">
    <property type="entry name" value="PH domain-like"/>
    <property type="match status" value="1"/>
</dbReference>
<gene>
    <name evidence="4" type="ORF">PCASD_14837</name>
</gene>
<feature type="region of interest" description="Disordered" evidence="2">
    <location>
        <begin position="779"/>
        <end position="874"/>
    </location>
</feature>
<dbReference type="PANTHER" id="PTHR10579:SF43">
    <property type="entry name" value="ZINC FINGER (C3HC4-TYPE RING FINGER) FAMILY PROTEIN"/>
    <property type="match status" value="1"/>
</dbReference>
<proteinExistence type="predicted"/>
<feature type="compositionally biased region" description="Low complexity" evidence="2">
    <location>
        <begin position="469"/>
        <end position="484"/>
    </location>
</feature>
<feature type="region of interest" description="Disordered" evidence="2">
    <location>
        <begin position="1519"/>
        <end position="1550"/>
    </location>
</feature>